<evidence type="ECO:0000256" key="1">
    <source>
        <dbReference type="ARBA" id="ARBA00007189"/>
    </source>
</evidence>
<dbReference type="Proteomes" id="UP000035904">
    <property type="component" value="Unassembled WGS sequence"/>
</dbReference>
<comment type="caution">
    <text evidence="3">The sequence shown here is derived from an EMBL/GenBank/DDBJ whole genome shotgun (WGS) entry which is preliminary data.</text>
</comment>
<protein>
    <submittedName>
        <fullName evidence="3">MAEBL protein</fullName>
    </submittedName>
</protein>
<dbReference type="AlphaFoldDB" id="A0A0J1HUV0"/>
<evidence type="ECO:0000313" key="3">
    <source>
        <dbReference type="EMBL" id="KLV17469.1"/>
    </source>
</evidence>
<gene>
    <name evidence="3" type="ORF">ABW01_16400</name>
</gene>
<proteinExistence type="inferred from homology"/>
<organism evidence="3 4">
    <name type="scientific">Bacillus anthracis</name>
    <name type="common">anthrax bacterium</name>
    <dbReference type="NCBI Taxonomy" id="1392"/>
    <lineage>
        <taxon>Bacteria</taxon>
        <taxon>Bacillati</taxon>
        <taxon>Bacillota</taxon>
        <taxon>Bacilli</taxon>
        <taxon>Bacillales</taxon>
        <taxon>Bacillaceae</taxon>
        <taxon>Bacillus</taxon>
        <taxon>Bacillus cereus group</taxon>
    </lineage>
</organism>
<comment type="similarity">
    <text evidence="1">Belongs to the UPF0751 family.</text>
</comment>
<name>A0A0J1HUV0_BACAN</name>
<evidence type="ECO:0000256" key="2">
    <source>
        <dbReference type="SAM" id="Coils"/>
    </source>
</evidence>
<sequence length="429" mass="50168">MGELVSITKKDGKESIDLFKHYSECFEEGDSIGQDKISDELFTKVKDAVTQYWLESTDSLPDVVDLYIIISLIESDSPKHKKIVTRFFNDCKIFLTAKEKKQGKRGKIDRLLKEYSKPQMKERLQKNLKVAGEIEIAQLQAAYDQTDNQQKKIKDVQEVIEKYGMHFTIFITAYMKTKGTDDMHDLYLEAAPFRYINILAELAIFHQERYPSQEKAEEISFKEEWNKLQSKLNEYEKKFNKQEKMLNKYKMENEHLKKQKISSDAKASRVVKQTERSVNELMTDLATEEEIKSEQHKKEIEYLNKTIEQMALEIIQLQKEEEPEGNVHKNDLSGKKVAVIGGNKERYYRECVEKYNAEIIFVAEDQHRKIDSTVKKADVVFYLTELLSHIYHELIIPAAARYNTPIRFVNSKGISAFESALKRYANEHN</sequence>
<dbReference type="PATRIC" id="fig|1392.242.peg.1155"/>
<dbReference type="EMBL" id="LDPG01000011">
    <property type="protein sequence ID" value="KLV17469.1"/>
    <property type="molecule type" value="Genomic_DNA"/>
</dbReference>
<keyword evidence="2" id="KW-0175">Coiled coil</keyword>
<evidence type="ECO:0000313" key="4">
    <source>
        <dbReference type="Proteomes" id="UP000035904"/>
    </source>
</evidence>
<reference evidence="3 4" key="1">
    <citation type="submission" date="2015-05" db="EMBL/GenBank/DDBJ databases">
        <title>Whole genome sequence and identification of bacterial endophytes from Costus igneus.</title>
        <authorList>
            <person name="Lee Y.P."/>
            <person name="Gan H.M."/>
            <person name="Eng W."/>
            <person name="Wheatley M.S."/>
            <person name="Caraballo A."/>
            <person name="Polter S."/>
            <person name="Savka M.A."/>
            <person name="Hudson A.O."/>
        </authorList>
    </citation>
    <scope>NUCLEOTIDE SEQUENCE [LARGE SCALE GENOMIC DNA]</scope>
    <source>
        <strain evidence="3 4">RIT375</strain>
    </source>
</reference>
<dbReference type="InterPro" id="IPR016772">
    <property type="entry name" value="UCP020408"/>
</dbReference>
<feature type="coiled-coil region" evidence="2">
    <location>
        <begin position="225"/>
        <end position="320"/>
    </location>
</feature>
<accession>A0A0J1HUV0</accession>
<dbReference type="Pfam" id="PF10087">
    <property type="entry name" value="DUF2325"/>
    <property type="match status" value="1"/>
</dbReference>
<dbReference type="RefSeq" id="WP_047956838.1">
    <property type="nucleotide sequence ID" value="NZ_LDPG01000011.1"/>
</dbReference>